<evidence type="ECO:0000256" key="1">
    <source>
        <dbReference type="ARBA" id="ARBA00001946"/>
    </source>
</evidence>
<dbReference type="EMBL" id="BOQN01000070">
    <property type="protein sequence ID" value="GIM93808.1"/>
    <property type="molecule type" value="Genomic_DNA"/>
</dbReference>
<dbReference type="InterPro" id="IPR020084">
    <property type="entry name" value="NUDIX_hydrolase_CS"/>
</dbReference>
<dbReference type="InterPro" id="IPR002104">
    <property type="entry name" value="Integrase_catalytic"/>
</dbReference>
<sequence length="374" mass="40192">MSDGQVAAAVVVDDGKVLLIRRAVAEGRLSWQFPAGKVEPGESGEQAAAREAFEETGLVLRSVGSLGERVHPDTGRVMIYVAFECLSRCRVKVGTPALVGLHLRQKLILTAAVDDGLIGKNPCAAKSVTAPVPVSPKIVPWTMPVVASARAGLRPHYRPIVDVGAGCGARLGEIFGLSSEDFDFDSGWLTIRRQVKRVGSRMVFGLPKNDKERQVPLPESVSEAVQGHLAAFPPAPVTLPWEDPKLGDPVTVPLVFTTTLRTVLRQHVFAATAWHPAPRGAGVEVRRSNGLHALRHFYASVLLDAGENIKAVAEWLGHADAAFTLRVYAHLMPESPGRARRALDGLFRGPDGFDGPATAQRVRRSTDGQVTSGW</sequence>
<dbReference type="Proteomes" id="UP000677082">
    <property type="component" value="Unassembled WGS sequence"/>
</dbReference>
<dbReference type="PRINTS" id="PR00502">
    <property type="entry name" value="NUDIXFAMILY"/>
</dbReference>
<dbReference type="PANTHER" id="PTHR43046:SF12">
    <property type="entry name" value="GDP-MANNOSE MANNOSYL HYDROLASE"/>
    <property type="match status" value="1"/>
</dbReference>
<dbReference type="PROSITE" id="PS51898">
    <property type="entry name" value="TYR_RECOMBINASE"/>
    <property type="match status" value="1"/>
</dbReference>
<dbReference type="AlphaFoldDB" id="A0A919TE77"/>
<dbReference type="Gene3D" id="3.90.79.10">
    <property type="entry name" value="Nucleoside Triphosphate Pyrophosphohydrolase"/>
    <property type="match status" value="1"/>
</dbReference>
<keyword evidence="5" id="KW-0233">DNA recombination</keyword>
<evidence type="ECO:0000256" key="6">
    <source>
        <dbReference type="RuleBase" id="RU003476"/>
    </source>
</evidence>
<keyword evidence="4" id="KW-0460">Magnesium</keyword>
<dbReference type="SUPFAM" id="SSF56349">
    <property type="entry name" value="DNA breaking-rejoining enzymes"/>
    <property type="match status" value="1"/>
</dbReference>
<accession>A0A919TE77</accession>
<dbReference type="SUPFAM" id="SSF55811">
    <property type="entry name" value="Nudix"/>
    <property type="match status" value="1"/>
</dbReference>
<dbReference type="GO" id="GO:0003677">
    <property type="term" value="F:DNA binding"/>
    <property type="evidence" value="ECO:0007669"/>
    <property type="project" value="InterPro"/>
</dbReference>
<evidence type="ECO:0000256" key="7">
    <source>
        <dbReference type="SAM" id="MobiDB-lite"/>
    </source>
</evidence>
<dbReference type="PROSITE" id="PS51462">
    <property type="entry name" value="NUDIX"/>
    <property type="match status" value="1"/>
</dbReference>
<proteinExistence type="inferred from homology"/>
<dbReference type="InterPro" id="IPR013762">
    <property type="entry name" value="Integrase-like_cat_sf"/>
</dbReference>
<comment type="caution">
    <text evidence="10">The sequence shown here is derived from an EMBL/GenBank/DDBJ whole genome shotgun (WGS) entry which is preliminary data.</text>
</comment>
<name>A0A919TE77_9ACTN</name>
<dbReference type="InterPro" id="IPR000086">
    <property type="entry name" value="NUDIX_hydrolase_dom"/>
</dbReference>
<keyword evidence="11" id="KW-1185">Reference proteome</keyword>
<dbReference type="InterPro" id="IPR020476">
    <property type="entry name" value="Nudix_hydrolase"/>
</dbReference>
<gene>
    <name evidence="10" type="ORF">Ato02nite_056010</name>
</gene>
<dbReference type="PROSITE" id="PS00893">
    <property type="entry name" value="NUDIX_BOX"/>
    <property type="match status" value="1"/>
</dbReference>
<dbReference type="Gene3D" id="1.10.443.10">
    <property type="entry name" value="Intergrase catalytic core"/>
    <property type="match status" value="1"/>
</dbReference>
<dbReference type="Pfam" id="PF00589">
    <property type="entry name" value="Phage_integrase"/>
    <property type="match status" value="1"/>
</dbReference>
<dbReference type="PANTHER" id="PTHR43046">
    <property type="entry name" value="GDP-MANNOSE MANNOSYL HYDROLASE"/>
    <property type="match status" value="1"/>
</dbReference>
<feature type="domain" description="Nudix hydrolase" evidence="8">
    <location>
        <begin position="2"/>
        <end position="144"/>
    </location>
</feature>
<dbReference type="InterPro" id="IPR011010">
    <property type="entry name" value="DNA_brk_join_enz"/>
</dbReference>
<dbReference type="GO" id="GO:0006310">
    <property type="term" value="P:DNA recombination"/>
    <property type="evidence" value="ECO:0007669"/>
    <property type="project" value="UniProtKB-KW"/>
</dbReference>
<evidence type="ECO:0000256" key="3">
    <source>
        <dbReference type="ARBA" id="ARBA00022801"/>
    </source>
</evidence>
<feature type="region of interest" description="Disordered" evidence="7">
    <location>
        <begin position="351"/>
        <end position="374"/>
    </location>
</feature>
<comment type="cofactor">
    <cofactor evidence="1">
        <name>Mg(2+)</name>
        <dbReference type="ChEBI" id="CHEBI:18420"/>
    </cofactor>
</comment>
<evidence type="ECO:0000313" key="11">
    <source>
        <dbReference type="Proteomes" id="UP000677082"/>
    </source>
</evidence>
<feature type="domain" description="Tyr recombinase" evidence="9">
    <location>
        <begin position="129"/>
        <end position="344"/>
    </location>
</feature>
<evidence type="ECO:0000256" key="4">
    <source>
        <dbReference type="ARBA" id="ARBA00022842"/>
    </source>
</evidence>
<keyword evidence="3 6" id="KW-0378">Hydrolase</keyword>
<reference evidence="10 11" key="1">
    <citation type="submission" date="2021-03" db="EMBL/GenBank/DDBJ databases">
        <title>Whole genome shotgun sequence of Actinoplanes toevensis NBRC 105298.</title>
        <authorList>
            <person name="Komaki H."/>
            <person name="Tamura T."/>
        </authorList>
    </citation>
    <scope>NUCLEOTIDE SEQUENCE [LARGE SCALE GENOMIC DNA]</scope>
    <source>
        <strain evidence="10 11">NBRC 105298</strain>
    </source>
</reference>
<dbReference type="CDD" id="cd01189">
    <property type="entry name" value="INT_ICEBs1_C_like"/>
    <property type="match status" value="1"/>
</dbReference>
<dbReference type="Pfam" id="PF00293">
    <property type="entry name" value="NUDIX"/>
    <property type="match status" value="1"/>
</dbReference>
<dbReference type="GO" id="GO:0016787">
    <property type="term" value="F:hydrolase activity"/>
    <property type="evidence" value="ECO:0007669"/>
    <property type="project" value="UniProtKB-KW"/>
</dbReference>
<dbReference type="RefSeq" id="WP_213009598.1">
    <property type="nucleotide sequence ID" value="NZ_BOQN01000070.1"/>
</dbReference>
<protein>
    <submittedName>
        <fullName evidence="10">Uncharacterized protein</fullName>
    </submittedName>
</protein>
<evidence type="ECO:0000313" key="10">
    <source>
        <dbReference type="EMBL" id="GIM93808.1"/>
    </source>
</evidence>
<dbReference type="CDD" id="cd02883">
    <property type="entry name" value="NUDIX_Hydrolase"/>
    <property type="match status" value="1"/>
</dbReference>
<dbReference type="InterPro" id="IPR015797">
    <property type="entry name" value="NUDIX_hydrolase-like_dom_sf"/>
</dbReference>
<evidence type="ECO:0000259" key="8">
    <source>
        <dbReference type="PROSITE" id="PS51462"/>
    </source>
</evidence>
<evidence type="ECO:0000259" key="9">
    <source>
        <dbReference type="PROSITE" id="PS51898"/>
    </source>
</evidence>
<evidence type="ECO:0000256" key="5">
    <source>
        <dbReference type="ARBA" id="ARBA00023172"/>
    </source>
</evidence>
<organism evidence="10 11">
    <name type="scientific">Paractinoplanes toevensis</name>
    <dbReference type="NCBI Taxonomy" id="571911"/>
    <lineage>
        <taxon>Bacteria</taxon>
        <taxon>Bacillati</taxon>
        <taxon>Actinomycetota</taxon>
        <taxon>Actinomycetes</taxon>
        <taxon>Micromonosporales</taxon>
        <taxon>Micromonosporaceae</taxon>
        <taxon>Paractinoplanes</taxon>
    </lineage>
</organism>
<comment type="similarity">
    <text evidence="2 6">Belongs to the Nudix hydrolase family.</text>
</comment>
<evidence type="ECO:0000256" key="2">
    <source>
        <dbReference type="ARBA" id="ARBA00005582"/>
    </source>
</evidence>
<dbReference type="GO" id="GO:0015074">
    <property type="term" value="P:DNA integration"/>
    <property type="evidence" value="ECO:0007669"/>
    <property type="project" value="InterPro"/>
</dbReference>